<gene>
    <name evidence="4" type="ORF">D3H55_04955</name>
</gene>
<feature type="transmembrane region" description="Helical" evidence="2">
    <location>
        <begin position="7"/>
        <end position="25"/>
    </location>
</feature>
<dbReference type="Pfam" id="PF13519">
    <property type="entry name" value="VWA_2"/>
    <property type="match status" value="1"/>
</dbReference>
<evidence type="ECO:0000313" key="4">
    <source>
        <dbReference type="EMBL" id="RIW37385.1"/>
    </source>
</evidence>
<dbReference type="InterPro" id="IPR029062">
    <property type="entry name" value="Class_I_gatase-like"/>
</dbReference>
<dbReference type="CDD" id="cd00198">
    <property type="entry name" value="vWFA"/>
    <property type="match status" value="1"/>
</dbReference>
<feature type="compositionally biased region" description="Basic and acidic residues" evidence="1">
    <location>
        <begin position="852"/>
        <end position="867"/>
    </location>
</feature>
<evidence type="ECO:0000256" key="1">
    <source>
        <dbReference type="SAM" id="MobiDB-lite"/>
    </source>
</evidence>
<sequence>MEFQLDQPLWLLLLPAAAAGLFMYWKSRTSIPHFEKRLILALRSAIILLLVFALSGIQILFPVKGVSTIFVADLSDSMDNQKDSIRDSLNSALKQMDIEDRFGVVSTGQSSVVERPLTKKTEAEVQFRSELETFSTDLSSGLRLGGSLIPSYNNGRVVLLSDGNENTGDAVKQAAYLKQQGLTVDVFPVDPVYGEDVSIGSFEIPDTQFIGEMAKLEVEVESNVETESRIRVFENEKPVVDSKVKIEPGKNRFTFQHKAASEGFRQYRAEVITETDTVVENNEAFAFTNVKGDPKVLIVENTKGEGKNLTDSLTAAGLSAEVTQPELLPTSLSSYVQYQSIVFVNVPATKVSQQQMELIHSAVKDFGTGFVMAGGDNGFGLGGYFKTPIEKLLPVDMELKGKKELPSLGMVIVLDRSGSMAGYKIELAKEAAIRSAELLREKDTLGFIAFDDRPWQLVETQPIKDKAKVVEQINGLTAGGGTNIFPSLELAYEQLTPLELQRKHIILLTDGQSATSPDYLSTIEEGKANNITLSTVAIGDGSDRVLLEQLAEEGGGRFYDVIDSSTIPSILSRETVLTTRTYIEDDPFYPAVVQGSPFASLFQGGIPQMNAYVASSLKGRAESILVSGKEDPILARWQYGLGRTAAWTSDIPGEWAGEWPKWEGWPDMWNQLITWSFPSYQDTSFEVSQTREGNDMKVSITQPDYQAKPLEAILVNNKGGEVTSSFKTTGPGQYELTFTAHPGNYLLQLTEETGTDGAGVFKTGLSVPYSSEYKLLGLNQSTLERIAAAGGGEVLKSTEDLYKDDLPPSVTRTSISQWLLLAAFFLLFLEIALRRFGLLGPASKLAGKKEKKKTERKQVQDEKVEHFKKLKTSTVKKKTEVKKEVKPPVAAEPLADKKEEPKVQRPRQRKQVDETSRSDRMNQLLKAKDKRKR</sequence>
<dbReference type="Proteomes" id="UP000265801">
    <property type="component" value="Unassembled WGS sequence"/>
</dbReference>
<dbReference type="Gene3D" id="3.40.50.880">
    <property type="match status" value="1"/>
</dbReference>
<accession>A0A3A1R3S3</accession>
<dbReference type="PROSITE" id="PS50234">
    <property type="entry name" value="VWFA"/>
    <property type="match status" value="1"/>
</dbReference>
<dbReference type="PANTHER" id="PTHR37947">
    <property type="entry name" value="BLL2462 PROTEIN"/>
    <property type="match status" value="1"/>
</dbReference>
<feature type="compositionally biased region" description="Basic and acidic residues" evidence="1">
    <location>
        <begin position="894"/>
        <end position="903"/>
    </location>
</feature>
<evidence type="ECO:0000256" key="2">
    <source>
        <dbReference type="SAM" id="Phobius"/>
    </source>
</evidence>
<evidence type="ECO:0000259" key="3">
    <source>
        <dbReference type="PROSITE" id="PS50234"/>
    </source>
</evidence>
<feature type="compositionally biased region" description="Basic and acidic residues" evidence="1">
    <location>
        <begin position="910"/>
        <end position="920"/>
    </location>
</feature>
<feature type="region of interest" description="Disordered" evidence="1">
    <location>
        <begin position="845"/>
        <end position="933"/>
    </location>
</feature>
<name>A0A3A1R3S3_9BACI</name>
<dbReference type="SUPFAM" id="SSF53300">
    <property type="entry name" value="vWA-like"/>
    <property type="match status" value="2"/>
</dbReference>
<keyword evidence="2" id="KW-0812">Transmembrane</keyword>
<dbReference type="PANTHER" id="PTHR37947:SF2">
    <property type="entry name" value="VON WILLEBRAND FACTOR TYPE A"/>
    <property type="match status" value="1"/>
</dbReference>
<protein>
    <submittedName>
        <fullName evidence="4">VWA domain-containing protein</fullName>
    </submittedName>
</protein>
<keyword evidence="5" id="KW-1185">Reference proteome</keyword>
<organism evidence="4 5">
    <name type="scientific">Bacillus salacetis</name>
    <dbReference type="NCBI Taxonomy" id="2315464"/>
    <lineage>
        <taxon>Bacteria</taxon>
        <taxon>Bacillati</taxon>
        <taxon>Bacillota</taxon>
        <taxon>Bacilli</taxon>
        <taxon>Bacillales</taxon>
        <taxon>Bacillaceae</taxon>
        <taxon>Bacillus</taxon>
    </lineage>
</organism>
<dbReference type="Pfam" id="PF00092">
    <property type="entry name" value="VWA"/>
    <property type="match status" value="1"/>
</dbReference>
<feature type="compositionally biased region" description="Basic and acidic residues" evidence="1">
    <location>
        <begin position="877"/>
        <end position="886"/>
    </location>
</feature>
<dbReference type="SUPFAM" id="SSF52317">
    <property type="entry name" value="Class I glutamine amidotransferase-like"/>
    <property type="match status" value="1"/>
</dbReference>
<dbReference type="InterPro" id="IPR002035">
    <property type="entry name" value="VWF_A"/>
</dbReference>
<dbReference type="OrthoDB" id="9781333at2"/>
<dbReference type="AlphaFoldDB" id="A0A3A1R3S3"/>
<proteinExistence type="predicted"/>
<dbReference type="EMBL" id="QXIR01000004">
    <property type="protein sequence ID" value="RIW37385.1"/>
    <property type="molecule type" value="Genomic_DNA"/>
</dbReference>
<evidence type="ECO:0000313" key="5">
    <source>
        <dbReference type="Proteomes" id="UP000265801"/>
    </source>
</evidence>
<dbReference type="RefSeq" id="WP_119545804.1">
    <property type="nucleotide sequence ID" value="NZ_QXIR01000004.1"/>
</dbReference>
<comment type="caution">
    <text evidence="4">The sequence shown here is derived from an EMBL/GenBank/DDBJ whole genome shotgun (WGS) entry which is preliminary data.</text>
</comment>
<reference evidence="4 5" key="1">
    <citation type="submission" date="2018-09" db="EMBL/GenBank/DDBJ databases">
        <title>Bacillus saliacetes sp. nov., isolated from Thai shrimp paste (Ka-pi).</title>
        <authorList>
            <person name="Daroonpunt R."/>
            <person name="Tanasupawat S."/>
            <person name="Yiamsombut S."/>
        </authorList>
    </citation>
    <scope>NUCLEOTIDE SEQUENCE [LARGE SCALE GENOMIC DNA]</scope>
    <source>
        <strain evidence="4 5">SKP7-4</strain>
    </source>
</reference>
<feature type="domain" description="VWFA" evidence="3">
    <location>
        <begin position="409"/>
        <end position="574"/>
    </location>
</feature>
<keyword evidence="2" id="KW-0472">Membrane</keyword>
<dbReference type="Gene3D" id="3.40.50.410">
    <property type="entry name" value="von Willebrand factor, type A domain"/>
    <property type="match status" value="2"/>
</dbReference>
<feature type="transmembrane region" description="Helical" evidence="2">
    <location>
        <begin position="37"/>
        <end position="61"/>
    </location>
</feature>
<dbReference type="SMART" id="SM00327">
    <property type="entry name" value="VWA"/>
    <property type="match status" value="2"/>
</dbReference>
<dbReference type="InterPro" id="IPR036465">
    <property type="entry name" value="vWFA_dom_sf"/>
</dbReference>
<keyword evidence="2" id="KW-1133">Transmembrane helix</keyword>